<gene>
    <name evidence="4" type="ORF">IAA83_04205</name>
</gene>
<dbReference type="PROSITE" id="PS51272">
    <property type="entry name" value="SLH"/>
    <property type="match status" value="2"/>
</dbReference>
<dbReference type="Pfam" id="PF00395">
    <property type="entry name" value="SLH"/>
    <property type="match status" value="2"/>
</dbReference>
<evidence type="ECO:0000313" key="4">
    <source>
        <dbReference type="EMBL" id="HIS64560.1"/>
    </source>
</evidence>
<name>A0A9D1F9G5_9FIRM</name>
<feature type="signal peptide" evidence="2">
    <location>
        <begin position="1"/>
        <end position="24"/>
    </location>
</feature>
<evidence type="ECO:0000313" key="5">
    <source>
        <dbReference type="Proteomes" id="UP000886741"/>
    </source>
</evidence>
<dbReference type="EMBL" id="DVJJ01000066">
    <property type="protein sequence ID" value="HIS64560.1"/>
    <property type="molecule type" value="Genomic_DNA"/>
</dbReference>
<protein>
    <submittedName>
        <fullName evidence="4">S-layer homology domain-containing protein</fullName>
    </submittedName>
</protein>
<proteinExistence type="predicted"/>
<accession>A0A9D1F9G5</accession>
<evidence type="ECO:0000256" key="2">
    <source>
        <dbReference type="SAM" id="SignalP"/>
    </source>
</evidence>
<evidence type="ECO:0000259" key="3">
    <source>
        <dbReference type="PROSITE" id="PS51272"/>
    </source>
</evidence>
<sequence>MKKKFLSLLLSAALVLAMVLPASAAFTDITDSQLQKQVSVLQMLGVIGGTSASTFSPNGTLSRAQFCKMAVVLLGRENEEPLYRNRTIFPDVKSSHWARGYINLAVSVDVGGSTGENGQTTGGVKLIRGMADGTFQPDRAITYAEAVTILMRVLGYSDTDAGMNWPTGYLQLAAKLGVTDGLSGLNANSSLTRAQAATMFYQALFAKTKDGSPYYQKLGTAKTGVILTGNNGKLEDGSTGGLVTSDGNVYKLANGASAPAELVGQRGMLLLRSQDNAVLTFLPQGTQKTVSVDKAEAAWFTDDTGHRYTIGPTTPVYTPNESTTYEKLWMDLRGGSVLTVYYNDTGKIESAYYSMGASSDTVMIAKSLSNGGNPFGALLNGAVNYKIYRDGNPATVADIQEFDVGIYDATARVLQVSSAKLTGTYDNVEPNEKSPVKVTMLGMTFELMTQAQRDMAKFKLGDRVTLLLTADGRVAGVRSASEVESSNVGILEKADGGDVEVKLLSGLTIKSKASNTAAQQGQLVTVSSKDLFSVYVSPVTSSNVSGSLDVASGKVGNLSLSTSCRIYDQAGGGQLVEVSLDDLALPTVPNNKITYAYRNASGRIDVLVLNDVTGDGYTYGKVSYGDQDDVTVGVKVVLTNGEGTKTAAGAVNVPGTGWGGIAFSGDGTKAMATVPLKTKANVHRSAFTERDGKTYVTLGDQELRVSDKVQCYNSTTGQWLEDLETARAFAERLTVYYDRNANEGGKVRVVVVE</sequence>
<reference evidence="4" key="2">
    <citation type="journal article" date="2021" name="PeerJ">
        <title>Extensive microbial diversity within the chicken gut microbiome revealed by metagenomics and culture.</title>
        <authorList>
            <person name="Gilroy R."/>
            <person name="Ravi A."/>
            <person name="Getino M."/>
            <person name="Pursley I."/>
            <person name="Horton D.L."/>
            <person name="Alikhan N.F."/>
            <person name="Baker D."/>
            <person name="Gharbi K."/>
            <person name="Hall N."/>
            <person name="Watson M."/>
            <person name="Adriaenssens E.M."/>
            <person name="Foster-Nyarko E."/>
            <person name="Jarju S."/>
            <person name="Secka A."/>
            <person name="Antonio M."/>
            <person name="Oren A."/>
            <person name="Chaudhuri R.R."/>
            <person name="La Ragione R."/>
            <person name="Hildebrand F."/>
            <person name="Pallen M.J."/>
        </authorList>
    </citation>
    <scope>NUCLEOTIDE SEQUENCE</scope>
    <source>
        <strain evidence="4">ChiBcec16-1751</strain>
    </source>
</reference>
<keyword evidence="2" id="KW-0732">Signal</keyword>
<dbReference type="AlphaFoldDB" id="A0A9D1F9G5"/>
<organism evidence="4 5">
    <name type="scientific">Candidatus Avoscillospira avistercoris</name>
    <dbReference type="NCBI Taxonomy" id="2840707"/>
    <lineage>
        <taxon>Bacteria</taxon>
        <taxon>Bacillati</taxon>
        <taxon>Bacillota</taxon>
        <taxon>Clostridia</taxon>
        <taxon>Eubacteriales</taxon>
        <taxon>Oscillospiraceae</taxon>
        <taxon>Oscillospiraceae incertae sedis</taxon>
        <taxon>Candidatus Avoscillospira</taxon>
    </lineage>
</organism>
<dbReference type="InterPro" id="IPR001119">
    <property type="entry name" value="SLH_dom"/>
</dbReference>
<feature type="domain" description="SLH" evidence="3">
    <location>
        <begin position="21"/>
        <end position="84"/>
    </location>
</feature>
<comment type="caution">
    <text evidence="4">The sequence shown here is derived from an EMBL/GenBank/DDBJ whole genome shotgun (WGS) entry which is preliminary data.</text>
</comment>
<keyword evidence="1" id="KW-0677">Repeat</keyword>
<evidence type="ECO:0000256" key="1">
    <source>
        <dbReference type="ARBA" id="ARBA00022737"/>
    </source>
</evidence>
<feature type="domain" description="SLH" evidence="3">
    <location>
        <begin position="85"/>
        <end position="164"/>
    </location>
</feature>
<reference evidence="4" key="1">
    <citation type="submission" date="2020-10" db="EMBL/GenBank/DDBJ databases">
        <authorList>
            <person name="Gilroy R."/>
        </authorList>
    </citation>
    <scope>NUCLEOTIDE SEQUENCE</scope>
    <source>
        <strain evidence="4">ChiBcec16-1751</strain>
    </source>
</reference>
<feature type="chain" id="PRO_5038963828" evidence="2">
    <location>
        <begin position="25"/>
        <end position="753"/>
    </location>
</feature>
<dbReference type="Proteomes" id="UP000886741">
    <property type="component" value="Unassembled WGS sequence"/>
</dbReference>